<evidence type="ECO:0000259" key="3">
    <source>
        <dbReference type="PROSITE" id="PS50089"/>
    </source>
</evidence>
<evidence type="ECO:0000256" key="1">
    <source>
        <dbReference type="PROSITE-ProRule" id="PRU00175"/>
    </source>
</evidence>
<dbReference type="SUPFAM" id="SSF57850">
    <property type="entry name" value="RING/U-box"/>
    <property type="match status" value="1"/>
</dbReference>
<reference evidence="5" key="1">
    <citation type="submission" date="2011-02" db="EMBL/GenBank/DDBJ databases">
        <title>The Genome Sequence of Capsaspora owczarzaki ATCC 30864.</title>
        <authorList>
            <person name="Russ C."/>
            <person name="Cuomo C."/>
            <person name="Burger G."/>
            <person name="Gray M.W."/>
            <person name="Holland P.W.H."/>
            <person name="King N."/>
            <person name="Lang F.B.F."/>
            <person name="Roger A.J."/>
            <person name="Ruiz-Trillo I."/>
            <person name="Young S.K."/>
            <person name="Zeng Q."/>
            <person name="Gargeya S."/>
            <person name="Alvarado L."/>
            <person name="Berlin A."/>
            <person name="Chapman S.B."/>
            <person name="Chen Z."/>
            <person name="Freedman E."/>
            <person name="Gellesch M."/>
            <person name="Goldberg J."/>
            <person name="Griggs A."/>
            <person name="Gujja S."/>
            <person name="Heilman E."/>
            <person name="Heiman D."/>
            <person name="Howarth C."/>
            <person name="Mehta T."/>
            <person name="Neiman D."/>
            <person name="Pearson M."/>
            <person name="Roberts A."/>
            <person name="Saif S."/>
            <person name="Shea T."/>
            <person name="Shenoy N."/>
            <person name="Sisk P."/>
            <person name="Stolte C."/>
            <person name="Sykes S."/>
            <person name="White J."/>
            <person name="Yandava C."/>
            <person name="Haas B."/>
            <person name="Nusbaum C."/>
            <person name="Birren B."/>
        </authorList>
    </citation>
    <scope>NUCLEOTIDE SEQUENCE</scope>
    <source>
        <strain evidence="5">ATCC 30864</strain>
    </source>
</reference>
<evidence type="ECO:0000313" key="5">
    <source>
        <dbReference type="Proteomes" id="UP000008743"/>
    </source>
</evidence>
<dbReference type="InterPro" id="IPR001841">
    <property type="entry name" value="Znf_RING"/>
</dbReference>
<feature type="region of interest" description="Disordered" evidence="2">
    <location>
        <begin position="40"/>
        <end position="62"/>
    </location>
</feature>
<dbReference type="InParanoid" id="A0A0D2VT74"/>
<dbReference type="Gene3D" id="3.30.40.10">
    <property type="entry name" value="Zinc/RING finger domain, C3HC4 (zinc finger)"/>
    <property type="match status" value="1"/>
</dbReference>
<feature type="compositionally biased region" description="Acidic residues" evidence="2">
    <location>
        <begin position="179"/>
        <end position="204"/>
    </location>
</feature>
<dbReference type="EMBL" id="KE346367">
    <property type="protein sequence ID" value="KJE94432.1"/>
    <property type="molecule type" value="Genomic_DNA"/>
</dbReference>
<feature type="region of interest" description="Disordered" evidence="2">
    <location>
        <begin position="327"/>
        <end position="349"/>
    </location>
</feature>
<dbReference type="CDD" id="cd16647">
    <property type="entry name" value="mRING-HC-C3HC5_NEU1"/>
    <property type="match status" value="1"/>
</dbReference>
<dbReference type="InterPro" id="IPR013083">
    <property type="entry name" value="Znf_RING/FYVE/PHD"/>
</dbReference>
<dbReference type="OrthoDB" id="6078042at2759"/>
<dbReference type="GO" id="GO:0008270">
    <property type="term" value="F:zinc ion binding"/>
    <property type="evidence" value="ECO:0007669"/>
    <property type="project" value="UniProtKB-KW"/>
</dbReference>
<feature type="compositionally biased region" description="Low complexity" evidence="2">
    <location>
        <begin position="107"/>
        <end position="124"/>
    </location>
</feature>
<dbReference type="PANTHER" id="PTHR46519:SF2">
    <property type="entry name" value="RING_U-BOX SUPERFAMILY PROTEIN"/>
    <property type="match status" value="1"/>
</dbReference>
<keyword evidence="1" id="KW-0863">Zinc-finger</keyword>
<dbReference type="PROSITE" id="PS50089">
    <property type="entry name" value="ZF_RING_2"/>
    <property type="match status" value="1"/>
</dbReference>
<feature type="compositionally biased region" description="Low complexity" evidence="2">
    <location>
        <begin position="329"/>
        <end position="346"/>
    </location>
</feature>
<organism evidence="4 5">
    <name type="scientific">Capsaspora owczarzaki (strain ATCC 30864)</name>
    <dbReference type="NCBI Taxonomy" id="595528"/>
    <lineage>
        <taxon>Eukaryota</taxon>
        <taxon>Filasterea</taxon>
        <taxon>Capsaspora</taxon>
    </lineage>
</organism>
<feature type="compositionally biased region" description="Low complexity" evidence="2">
    <location>
        <begin position="47"/>
        <end position="62"/>
    </location>
</feature>
<proteinExistence type="predicted"/>
<dbReference type="eggNOG" id="KOG4625">
    <property type="taxonomic scope" value="Eukaryota"/>
</dbReference>
<feature type="region of interest" description="Disordered" evidence="2">
    <location>
        <begin position="101"/>
        <end position="133"/>
    </location>
</feature>
<dbReference type="Proteomes" id="UP000008743">
    <property type="component" value="Unassembled WGS sequence"/>
</dbReference>
<feature type="region of interest" description="Disordered" evidence="2">
    <location>
        <begin position="145"/>
        <end position="244"/>
    </location>
</feature>
<feature type="compositionally biased region" description="Polar residues" evidence="2">
    <location>
        <begin position="145"/>
        <end position="157"/>
    </location>
</feature>
<feature type="compositionally biased region" description="Polar residues" evidence="2">
    <location>
        <begin position="233"/>
        <end position="244"/>
    </location>
</feature>
<sequence length="625" mass="66719">MDSDLLYLPSPDVQSDNAWVLADAPTSPAVSVLKDAQLLSSSKNGMASPTESETSSPSPLSASLCDSRFISRVKMDVSLELRQVKCRKSVTNADPRKLKVFLDRVSPKSPAPATSGAGASSANPKDAPSNGAHRRSLVARVTKTLARQSGVQDTKAQLGQAWRGAVKQPAPASAGDQADAVDSESEHTDDDDDDDDDDSAEEVIEAVVPPAPVVARPATARTPSARGAPAPLVSSTASQSSQRTGSARAQLAAITTEVLGLVNLRPVSQMLANAQFRDQLEVAMRANPTAPTSTYSPVFPRQAVSSRPVSINSPEDAFRQVRMHYSTSNDAGTTNRNAAAATSRPTRALDDDQHQLDDAFEHVNLSDLDGSEEHVRAPIPAFMDRMVTDTMEEDMDNLMQWRRVTSFLEDDEMRNHFESHLLRHVERAGITRRSENLVAGGRSRRPRVVHNNAAGATAIASNNTSNGYNGSNAGGASLSAQVSVTRSTEVSSPNAGATHGKLVSLEAQLTHLQHHVNDLRRMMKIQCELQADMQRAIRQEVAALLHGYKEGLSPESAAKSVDSVAVAKGNCAVCLEQPIDSLLYGCGHMCSCHACGLSLKIQGKSCPICRAPIKDVVKAYVASSL</sequence>
<dbReference type="RefSeq" id="XP_004346760.2">
    <property type="nucleotide sequence ID" value="XM_004346710.2"/>
</dbReference>
<evidence type="ECO:0000313" key="4">
    <source>
        <dbReference type="EMBL" id="KJE94432.1"/>
    </source>
</evidence>
<dbReference type="AlphaFoldDB" id="A0A0D2VT74"/>
<protein>
    <recommendedName>
        <fullName evidence="3">RING-type domain-containing protein</fullName>
    </recommendedName>
</protein>
<name>A0A0D2VT74_CAPO3</name>
<dbReference type="PANTHER" id="PTHR46519">
    <property type="entry name" value="RING/U-BOX SUPERFAMILY PROTEIN"/>
    <property type="match status" value="1"/>
</dbReference>
<keyword evidence="5" id="KW-1185">Reference proteome</keyword>
<feature type="compositionally biased region" description="Low complexity" evidence="2">
    <location>
        <begin position="213"/>
        <end position="231"/>
    </location>
</feature>
<keyword evidence="1" id="KW-0479">Metal-binding</keyword>
<dbReference type="Pfam" id="PF13920">
    <property type="entry name" value="zf-C3HC4_3"/>
    <property type="match status" value="1"/>
</dbReference>
<keyword evidence="1" id="KW-0862">Zinc</keyword>
<accession>A0A0D2VT74</accession>
<dbReference type="STRING" id="595528.A0A0D2VT74"/>
<evidence type="ECO:0000256" key="2">
    <source>
        <dbReference type="SAM" id="MobiDB-lite"/>
    </source>
</evidence>
<gene>
    <name evidence="4" type="ORF">CAOG_005075</name>
</gene>
<feature type="domain" description="RING-type" evidence="3">
    <location>
        <begin position="571"/>
        <end position="610"/>
    </location>
</feature>